<proteinExistence type="inferred from homology"/>
<keyword evidence="10" id="KW-0862">Zinc</keyword>
<evidence type="ECO:0000256" key="9">
    <source>
        <dbReference type="ARBA" id="ARBA00022801"/>
    </source>
</evidence>
<dbReference type="EC" id="3.1.3.95" evidence="5"/>
<dbReference type="CDD" id="cd15733">
    <property type="entry name" value="FYVE_MTMR4"/>
    <property type="match status" value="1"/>
</dbReference>
<sequence length="1035" mass="116302">MPSAALPSEPIAFSRVGGLAQTSESSEDLPSNSVEQIRSIEMYQPTRPQRVSSLGEIDPRPSPVSSSASCSGVGIAKEDDPAVPFPKLPGEFVRYFGRMHKGDLYVTTYRLFVFMDDKRRFWNIPLTTVDSVEARDMFILQINCKDGRVFKVSSENSENSLAWFKLLTTLSASPRKTDDLFAIAFRAWCKSCDLSGRAVAPLLRSLDVYTHDRTDDNEHCRSLSDARRLGFEDTYWRVSNANRSFELCETYPRKLLVPHSITDEDLKQARAGRFLYRLPAVVWRCREKGTVLLRSSQPRVGLFSWRNTSDEKFIEHVLLATAKQPSAAATHAANGHVSNGSVDDSHLLATVKSMLILDARSYTAAWANRAKGGGFESTEYYQKTELQFMGLPNIHNIRYSFQQLRQLLTSQIDQTTYFQSLQATQWFLHLSNLMSSSLRCVDALVDEGRSVLVHCSDGWDRTTQIVCLAKLIADPHYRTMTGFKELIEREWIDFGHKFADRVGLLNSDPNERSPVFLQWLDCVYQLYEQFPCAFEFNQLYLAKLAQHVYASLFGTFLANSAFEADRNKLQTRTFSIWQYLHPDNPLFRNVIYEPHEHIRLRPNVGVQHLHLWRQVYCSGPHEPSNLAQDDARARNASTTTELERSLTKAHSCDSLTNVDGTLGTSPPSGVIVHSQSGSERAGALMVRSGSDSSIPSTIGGGSLTDAAAARNVIDDMVSRVSFDDDVHHSPLVHVVEPLRRPQQPDDAFDSPDSQLGMYPTPIVVKPVCNGMATLHGRQEMNTSTSEISDSLVAAKYFAHMANGLKQSFADNGRHKSVRQPVKAKRRRRFERIEDALDADGLTNIEDALQERMRELNLEHERRVNALENELQRFRRLFREQQTTLANCRRCSENGDVGHSAGSKASLDDGMVFEPRSVESLASDVSWDAVDETDELPTKWIPDHAVSHCMGCDTAFWTINRKHHCRSCGKVFCSACTNYECAVPKEQLYEPVRVCQQCFKKLKDQRVVTNNNDMMAANGAATPLLVVAGNGQAVVG</sequence>
<dbReference type="GO" id="GO:0016020">
    <property type="term" value="C:membrane"/>
    <property type="evidence" value="ECO:0007669"/>
    <property type="project" value="UniProtKB-SubCell"/>
</dbReference>
<dbReference type="InterPro" id="IPR010569">
    <property type="entry name" value="Myotubularin-like_Pase_dom"/>
</dbReference>
<comment type="function">
    <text evidence="1">Negative regulator of epidermal growth factor receptor (EGFR) signaling.</text>
</comment>
<feature type="coiled-coil region" evidence="17">
    <location>
        <begin position="838"/>
        <end position="883"/>
    </location>
</feature>
<dbReference type="InterPro" id="IPR000306">
    <property type="entry name" value="Znf_FYVE"/>
</dbReference>
<dbReference type="GO" id="GO:0060090">
    <property type="term" value="F:molecular adaptor activity"/>
    <property type="evidence" value="ECO:0007669"/>
    <property type="project" value="UniProtKB-ARBA"/>
</dbReference>
<keyword evidence="21" id="KW-1185">Reference proteome</keyword>
<feature type="binding site" evidence="15">
    <location>
        <begin position="393"/>
        <end position="394"/>
    </location>
    <ligand>
        <name>substrate</name>
    </ligand>
</feature>
<organism evidence="21 22">
    <name type="scientific">Plectus sambesii</name>
    <dbReference type="NCBI Taxonomy" id="2011161"/>
    <lineage>
        <taxon>Eukaryota</taxon>
        <taxon>Metazoa</taxon>
        <taxon>Ecdysozoa</taxon>
        <taxon>Nematoda</taxon>
        <taxon>Chromadorea</taxon>
        <taxon>Plectida</taxon>
        <taxon>Plectina</taxon>
        <taxon>Plectoidea</taxon>
        <taxon>Plectidae</taxon>
        <taxon>Plectus</taxon>
    </lineage>
</organism>
<evidence type="ECO:0000256" key="4">
    <source>
        <dbReference type="ARBA" id="ARBA00008755"/>
    </source>
</evidence>
<dbReference type="SUPFAM" id="SSF50729">
    <property type="entry name" value="PH domain-like"/>
    <property type="match status" value="1"/>
</dbReference>
<dbReference type="InterPro" id="IPR046978">
    <property type="entry name" value="MTMR4_FYVE"/>
</dbReference>
<dbReference type="SMART" id="SM00064">
    <property type="entry name" value="FYVE"/>
    <property type="match status" value="1"/>
</dbReference>
<evidence type="ECO:0000256" key="3">
    <source>
        <dbReference type="ARBA" id="ARBA00007471"/>
    </source>
</evidence>
<evidence type="ECO:0000313" key="21">
    <source>
        <dbReference type="Proteomes" id="UP000887566"/>
    </source>
</evidence>
<comment type="similarity">
    <text evidence="4">Belongs to the lst-2 family.</text>
</comment>
<dbReference type="FunFam" id="3.30.40.10:FF:000073">
    <property type="entry name" value="myotubularin-related protein 4 isoform X2"/>
    <property type="match status" value="1"/>
</dbReference>
<dbReference type="InterPro" id="IPR011011">
    <property type="entry name" value="Znf_FYVE_PHD"/>
</dbReference>
<evidence type="ECO:0000256" key="15">
    <source>
        <dbReference type="PIRSR" id="PIRSR630564-2"/>
    </source>
</evidence>
<dbReference type="PROSITE" id="PS00383">
    <property type="entry name" value="TYR_PHOSPHATASE_1"/>
    <property type="match status" value="1"/>
</dbReference>
<evidence type="ECO:0000256" key="16">
    <source>
        <dbReference type="PROSITE-ProRule" id="PRU00091"/>
    </source>
</evidence>
<dbReference type="GO" id="GO:0008270">
    <property type="term" value="F:zinc ion binding"/>
    <property type="evidence" value="ECO:0007669"/>
    <property type="project" value="UniProtKB-KW"/>
</dbReference>
<comment type="subcellular location">
    <subcellularLocation>
        <location evidence="2">Membrane</location>
    </subcellularLocation>
</comment>
<evidence type="ECO:0000259" key="19">
    <source>
        <dbReference type="PROSITE" id="PS50178"/>
    </source>
</evidence>
<dbReference type="InterPro" id="IPR003595">
    <property type="entry name" value="Tyr_Pase_cat"/>
</dbReference>
<dbReference type="InterPro" id="IPR013083">
    <property type="entry name" value="Znf_RING/FYVE/PHD"/>
</dbReference>
<dbReference type="PANTHER" id="PTHR10807:SF75">
    <property type="entry name" value="PHOSPHATIDYLINOSITOL-3-PHOSPHATE PHOSPHATASE"/>
    <property type="match status" value="1"/>
</dbReference>
<reference evidence="22" key="1">
    <citation type="submission" date="2022-11" db="UniProtKB">
        <authorList>
            <consortium name="WormBaseParasite"/>
        </authorList>
    </citation>
    <scope>IDENTIFICATION</scope>
</reference>
<accession>A0A914XA33</accession>
<dbReference type="PANTHER" id="PTHR10807">
    <property type="entry name" value="MYOTUBULARIN-RELATED"/>
    <property type="match status" value="1"/>
</dbReference>
<evidence type="ECO:0000256" key="11">
    <source>
        <dbReference type="ARBA" id="ARBA00023098"/>
    </source>
</evidence>
<feature type="domain" description="Myotubularin phosphatase" evidence="20">
    <location>
        <begin position="216"/>
        <end position="616"/>
    </location>
</feature>
<dbReference type="GO" id="GO:0005829">
    <property type="term" value="C:cytosol"/>
    <property type="evidence" value="ECO:0007669"/>
    <property type="project" value="UniProtKB-ARBA"/>
</dbReference>
<feature type="domain" description="FYVE-type" evidence="19">
    <location>
        <begin position="942"/>
        <end position="1002"/>
    </location>
</feature>
<dbReference type="GO" id="GO:0061952">
    <property type="term" value="P:midbody abscission"/>
    <property type="evidence" value="ECO:0007669"/>
    <property type="project" value="UniProtKB-ARBA"/>
</dbReference>
<dbReference type="InterPro" id="IPR016130">
    <property type="entry name" value="Tyr_Pase_AS"/>
</dbReference>
<evidence type="ECO:0000256" key="12">
    <source>
        <dbReference type="ARBA" id="ARBA00023136"/>
    </source>
</evidence>
<dbReference type="Gene3D" id="2.30.29.30">
    <property type="entry name" value="Pleckstrin-homology domain (PH domain)/Phosphotyrosine-binding domain (PTB)"/>
    <property type="match status" value="1"/>
</dbReference>
<comment type="similarity">
    <text evidence="3">Belongs to the protein-tyrosine phosphatase family. Non-receptor class myotubularin subfamily.</text>
</comment>
<evidence type="ECO:0000256" key="1">
    <source>
        <dbReference type="ARBA" id="ARBA00003580"/>
    </source>
</evidence>
<evidence type="ECO:0000256" key="8">
    <source>
        <dbReference type="ARBA" id="ARBA00022771"/>
    </source>
</evidence>
<dbReference type="SMART" id="SM00404">
    <property type="entry name" value="PTPc_motif"/>
    <property type="match status" value="1"/>
</dbReference>
<dbReference type="WBParaSite" id="PSAMB.scaffold705size43410.g8272.t1">
    <property type="protein sequence ID" value="PSAMB.scaffold705size43410.g8272.t1"/>
    <property type="gene ID" value="PSAMB.scaffold705size43410.g8272"/>
</dbReference>
<dbReference type="GO" id="GO:0004721">
    <property type="term" value="F:phosphoprotein phosphatase activity"/>
    <property type="evidence" value="ECO:0007669"/>
    <property type="project" value="UniProtKB-ARBA"/>
</dbReference>
<dbReference type="GO" id="GO:0010506">
    <property type="term" value="P:regulation of autophagy"/>
    <property type="evidence" value="ECO:0007669"/>
    <property type="project" value="TreeGrafter"/>
</dbReference>
<feature type="region of interest" description="Disordered" evidence="18">
    <location>
        <begin position="16"/>
        <end position="75"/>
    </location>
</feature>
<keyword evidence="8 16" id="KW-0863">Zinc-finger</keyword>
<feature type="compositionally biased region" description="Polar residues" evidence="18">
    <location>
        <begin position="20"/>
        <end position="36"/>
    </location>
</feature>
<evidence type="ECO:0000256" key="2">
    <source>
        <dbReference type="ARBA" id="ARBA00004370"/>
    </source>
</evidence>
<dbReference type="InterPro" id="IPR017455">
    <property type="entry name" value="Znf_FYVE-rel"/>
</dbReference>
<dbReference type="Pfam" id="PF06602">
    <property type="entry name" value="Myotub-related"/>
    <property type="match status" value="1"/>
</dbReference>
<keyword evidence="17" id="KW-0175">Coiled coil</keyword>
<dbReference type="InterPro" id="IPR030564">
    <property type="entry name" value="Myotubularin"/>
</dbReference>
<evidence type="ECO:0000256" key="7">
    <source>
        <dbReference type="ARBA" id="ARBA00022723"/>
    </source>
</evidence>
<dbReference type="InterPro" id="IPR011993">
    <property type="entry name" value="PH-like_dom_sf"/>
</dbReference>
<evidence type="ECO:0000256" key="18">
    <source>
        <dbReference type="SAM" id="MobiDB-lite"/>
    </source>
</evidence>
<keyword evidence="7" id="KW-0479">Metal-binding</keyword>
<evidence type="ECO:0000256" key="17">
    <source>
        <dbReference type="SAM" id="Coils"/>
    </source>
</evidence>
<dbReference type="GO" id="GO:0046474">
    <property type="term" value="P:glycerophospholipid biosynthetic process"/>
    <property type="evidence" value="ECO:0007669"/>
    <property type="project" value="UniProtKB-ARBA"/>
</dbReference>
<name>A0A914XA33_9BILA</name>
<evidence type="ECO:0000256" key="10">
    <source>
        <dbReference type="ARBA" id="ARBA00022833"/>
    </source>
</evidence>
<dbReference type="GO" id="GO:0052629">
    <property type="term" value="F:phosphatidylinositol-3,5-bisphosphate 3-phosphatase activity"/>
    <property type="evidence" value="ECO:0007669"/>
    <property type="project" value="UniProtKB-EC"/>
</dbReference>
<protein>
    <recommendedName>
        <fullName evidence="6">Lateral signaling target protein 2 homolog</fullName>
        <ecNumber evidence="5">3.1.3.95</ecNumber>
    </recommendedName>
    <alternativeName>
        <fullName evidence="13">Phosphatidylinositol-3,5-bisphosphate 3-phosphatase</fullName>
    </alternativeName>
</protein>
<feature type="binding site" evidence="15">
    <location>
        <begin position="455"/>
        <end position="461"/>
    </location>
    <ligand>
        <name>substrate</name>
    </ligand>
</feature>
<dbReference type="PROSITE" id="PS50178">
    <property type="entry name" value="ZF_FYVE"/>
    <property type="match status" value="1"/>
</dbReference>
<keyword evidence="9" id="KW-0378">Hydrolase</keyword>
<dbReference type="SUPFAM" id="SSF57903">
    <property type="entry name" value="FYVE/PHD zinc finger"/>
    <property type="match status" value="1"/>
</dbReference>
<dbReference type="Gene3D" id="3.30.40.10">
    <property type="entry name" value="Zinc/RING finger domain, C3HC4 (zinc finger)"/>
    <property type="match status" value="1"/>
</dbReference>
<dbReference type="InterPro" id="IPR029021">
    <property type="entry name" value="Prot-tyrosine_phosphatase-like"/>
</dbReference>
<dbReference type="Pfam" id="PF01363">
    <property type="entry name" value="FYVE"/>
    <property type="match status" value="1"/>
</dbReference>
<keyword evidence="11" id="KW-0443">Lipid metabolism</keyword>
<evidence type="ECO:0000256" key="14">
    <source>
        <dbReference type="PIRSR" id="PIRSR630564-1"/>
    </source>
</evidence>
<dbReference type="SUPFAM" id="SSF52799">
    <property type="entry name" value="(Phosphotyrosine protein) phosphatases II"/>
    <property type="match status" value="1"/>
</dbReference>
<feature type="binding site" evidence="15">
    <location>
        <begin position="368"/>
        <end position="371"/>
    </location>
    <ligand>
        <name>substrate</name>
    </ligand>
</feature>
<evidence type="ECO:0000256" key="5">
    <source>
        <dbReference type="ARBA" id="ARBA00012903"/>
    </source>
</evidence>
<evidence type="ECO:0000313" key="22">
    <source>
        <dbReference type="WBParaSite" id="PSAMB.scaffold705size43410.g8272.t1"/>
    </source>
</evidence>
<keyword evidence="12" id="KW-0472">Membrane</keyword>
<dbReference type="GO" id="GO:0004438">
    <property type="term" value="F:phosphatidylinositol-3-phosphate phosphatase activity"/>
    <property type="evidence" value="ECO:0007669"/>
    <property type="project" value="TreeGrafter"/>
</dbReference>
<evidence type="ECO:0000259" key="20">
    <source>
        <dbReference type="PROSITE" id="PS51339"/>
    </source>
</evidence>
<evidence type="ECO:0000256" key="13">
    <source>
        <dbReference type="ARBA" id="ARBA00032571"/>
    </source>
</evidence>
<dbReference type="CDD" id="cd14507">
    <property type="entry name" value="PTP-MTM-like"/>
    <property type="match status" value="1"/>
</dbReference>
<dbReference type="GO" id="GO:0019903">
    <property type="term" value="F:protein phosphatase binding"/>
    <property type="evidence" value="ECO:0007669"/>
    <property type="project" value="TreeGrafter"/>
</dbReference>
<dbReference type="GO" id="GO:0046856">
    <property type="term" value="P:phosphatidylinositol dephosphorylation"/>
    <property type="evidence" value="ECO:0007669"/>
    <property type="project" value="UniProtKB-ARBA"/>
</dbReference>
<dbReference type="PROSITE" id="PS51339">
    <property type="entry name" value="PPASE_MYOTUBULARIN"/>
    <property type="match status" value="1"/>
</dbReference>
<dbReference type="AlphaFoldDB" id="A0A914XA33"/>
<evidence type="ECO:0000256" key="6">
    <source>
        <dbReference type="ARBA" id="ARBA00019870"/>
    </source>
</evidence>
<feature type="active site" description="Phosphocysteine intermediate" evidence="14">
    <location>
        <position position="455"/>
    </location>
</feature>
<dbReference type="Proteomes" id="UP000887566">
    <property type="component" value="Unplaced"/>
</dbReference>